<accession>G7E0G1</accession>
<keyword evidence="2" id="KW-0732">Signal</keyword>
<evidence type="ECO:0000313" key="3">
    <source>
        <dbReference type="EMBL" id="GAA96321.1"/>
    </source>
</evidence>
<dbReference type="EMBL" id="BABT02000078">
    <property type="protein sequence ID" value="GAA96321.1"/>
    <property type="molecule type" value="Genomic_DNA"/>
</dbReference>
<dbReference type="OrthoDB" id="89349at2759"/>
<evidence type="ECO:0000256" key="1">
    <source>
        <dbReference type="ARBA" id="ARBA00005519"/>
    </source>
</evidence>
<dbReference type="SUPFAM" id="SSF49899">
    <property type="entry name" value="Concanavalin A-like lectins/glucanases"/>
    <property type="match status" value="1"/>
</dbReference>
<proteinExistence type="inferred from homology"/>
<protein>
    <recommendedName>
        <fullName evidence="5">Glycoside hydrolase 131 catalytic N-terminal domain-containing protein</fullName>
    </recommendedName>
</protein>
<feature type="chain" id="PRO_5009955691" description="Glycoside hydrolase 131 catalytic N-terminal domain-containing protein" evidence="2">
    <location>
        <begin position="18"/>
        <end position="223"/>
    </location>
</feature>
<dbReference type="GO" id="GO:0008810">
    <property type="term" value="F:cellulase activity"/>
    <property type="evidence" value="ECO:0007669"/>
    <property type="project" value="InterPro"/>
</dbReference>
<dbReference type="InterPro" id="IPR002594">
    <property type="entry name" value="GH12"/>
</dbReference>
<dbReference type="RefSeq" id="XP_014566917.1">
    <property type="nucleotide sequence ID" value="XM_014711431.1"/>
</dbReference>
<evidence type="ECO:0000256" key="2">
    <source>
        <dbReference type="SAM" id="SignalP"/>
    </source>
</evidence>
<evidence type="ECO:0008006" key="5">
    <source>
        <dbReference type="Google" id="ProtNLM"/>
    </source>
</evidence>
<dbReference type="InterPro" id="IPR013320">
    <property type="entry name" value="ConA-like_dom_sf"/>
</dbReference>
<dbReference type="InterPro" id="IPR013319">
    <property type="entry name" value="GH11/12"/>
</dbReference>
<reference evidence="3 4" key="1">
    <citation type="journal article" date="2011" name="J. Gen. Appl. Microbiol.">
        <title>Draft genome sequencing of the enigmatic basidiomycete Mixia osmundae.</title>
        <authorList>
            <person name="Nishida H."/>
            <person name="Nagatsuka Y."/>
            <person name="Sugiyama J."/>
        </authorList>
    </citation>
    <scope>NUCLEOTIDE SEQUENCE [LARGE SCALE GENOMIC DNA]</scope>
    <source>
        <strain evidence="4">CBS 9802 / IAM 14324 / JCM 22182 / KY 12970</strain>
    </source>
</reference>
<gene>
    <name evidence="3" type="primary">Mo02987</name>
    <name evidence="3" type="ORF">E5Q_02987</name>
</gene>
<dbReference type="HOGENOM" id="CLU_1138247_0_0_1"/>
<organism evidence="3 4">
    <name type="scientific">Mixia osmundae (strain CBS 9802 / IAM 14324 / JCM 22182 / KY 12970)</name>
    <dbReference type="NCBI Taxonomy" id="764103"/>
    <lineage>
        <taxon>Eukaryota</taxon>
        <taxon>Fungi</taxon>
        <taxon>Dikarya</taxon>
        <taxon>Basidiomycota</taxon>
        <taxon>Pucciniomycotina</taxon>
        <taxon>Mixiomycetes</taxon>
        <taxon>Mixiales</taxon>
        <taxon>Mixiaceae</taxon>
        <taxon>Mixia</taxon>
    </lineage>
</organism>
<dbReference type="GO" id="GO:0000272">
    <property type="term" value="P:polysaccharide catabolic process"/>
    <property type="evidence" value="ECO:0007669"/>
    <property type="project" value="InterPro"/>
</dbReference>
<feature type="signal peptide" evidence="2">
    <location>
        <begin position="1"/>
        <end position="17"/>
    </location>
</feature>
<sequence>MFARAIVVAGLASSAIAASQQFTDVCEKGYVVESLELANNGGKGLTSLHLRPCPATGEAAFGAIFDWSGADLTVKSYPNAAITVGLNKPIASYKSIPLYMNWNWLKDPSAIQAFTGLQIHHSGIQIKITLSYRGAMAPGQLVATPVIGGKQFKLYKDEPSQTWSYLNDGFTGTDFYAEGLDFVNDAAKQGAALTGDLTAVSAGTEIFKGEGIFLLNAFTCVPY</sequence>
<dbReference type="Gene3D" id="2.60.120.180">
    <property type="match status" value="1"/>
</dbReference>
<keyword evidence="4" id="KW-1185">Reference proteome</keyword>
<dbReference type="Proteomes" id="UP000009131">
    <property type="component" value="Unassembled WGS sequence"/>
</dbReference>
<evidence type="ECO:0000313" key="4">
    <source>
        <dbReference type="Proteomes" id="UP000009131"/>
    </source>
</evidence>
<comment type="caution">
    <text evidence="3">The sequence shown here is derived from an EMBL/GenBank/DDBJ whole genome shotgun (WGS) entry which is preliminary data.</text>
</comment>
<comment type="similarity">
    <text evidence="1">Belongs to the glycosyl hydrolase 12 (cellulase H) family.</text>
</comment>
<dbReference type="PANTHER" id="PTHR34002">
    <property type="entry name" value="BLR1656 PROTEIN"/>
    <property type="match status" value="1"/>
</dbReference>
<dbReference type="InParanoid" id="G7E0G1"/>
<dbReference type="PANTHER" id="PTHR34002:SF9">
    <property type="entry name" value="XYLOGLUCAN-SPECIFIC ENDO-BETA-1,4-GLUCANASE A"/>
    <property type="match status" value="1"/>
</dbReference>
<reference evidence="3 4" key="2">
    <citation type="journal article" date="2012" name="Open Biol.">
        <title>Characteristics of nucleosomes and linker DNA regions on the genome of the basidiomycete Mixia osmundae revealed by mono- and dinucleosome mapping.</title>
        <authorList>
            <person name="Nishida H."/>
            <person name="Kondo S."/>
            <person name="Matsumoto T."/>
            <person name="Suzuki Y."/>
            <person name="Yoshikawa H."/>
            <person name="Taylor T.D."/>
            <person name="Sugiyama J."/>
        </authorList>
    </citation>
    <scope>NUCLEOTIDE SEQUENCE [LARGE SCALE GENOMIC DNA]</scope>
    <source>
        <strain evidence="4">CBS 9802 / IAM 14324 / JCM 22182 / KY 12970</strain>
    </source>
</reference>
<name>G7E0G1_MIXOS</name>
<dbReference type="AlphaFoldDB" id="G7E0G1"/>